<evidence type="ECO:0000313" key="3">
    <source>
        <dbReference type="EMBL" id="KAG6436352.1"/>
    </source>
</evidence>
<dbReference type="Pfam" id="PF07795">
    <property type="entry name" value="DUF1635"/>
    <property type="match status" value="1"/>
</dbReference>
<keyword evidence="4" id="KW-1185">Reference proteome</keyword>
<dbReference type="PANTHER" id="PTHR33431">
    <property type="entry name" value="ENABLED-LIKE PROTEIN (DUF1635)"/>
    <property type="match status" value="1"/>
</dbReference>
<evidence type="ECO:0000313" key="4">
    <source>
        <dbReference type="Proteomes" id="UP000298416"/>
    </source>
</evidence>
<reference evidence="3" key="1">
    <citation type="submission" date="2018-01" db="EMBL/GenBank/DDBJ databases">
        <authorList>
            <person name="Mao J.F."/>
        </authorList>
    </citation>
    <scope>NUCLEOTIDE SEQUENCE</scope>
    <source>
        <strain evidence="3">Huo1</strain>
        <tissue evidence="3">Leaf</tissue>
    </source>
</reference>
<dbReference type="InterPro" id="IPR012862">
    <property type="entry name" value="DUF1635"/>
</dbReference>
<dbReference type="AlphaFoldDB" id="A0A8X9AB19"/>
<reference evidence="3" key="2">
    <citation type="submission" date="2020-08" db="EMBL/GenBank/DDBJ databases">
        <title>Plant Genome Project.</title>
        <authorList>
            <person name="Zhang R.-G."/>
        </authorList>
    </citation>
    <scope>NUCLEOTIDE SEQUENCE</scope>
    <source>
        <strain evidence="3">Huo1</strain>
        <tissue evidence="3">Leaf</tissue>
    </source>
</reference>
<dbReference type="EMBL" id="PNBA02000001">
    <property type="protein sequence ID" value="KAG6436352.1"/>
    <property type="molecule type" value="Genomic_DNA"/>
</dbReference>
<keyword evidence="1" id="KW-0175">Coiled coil</keyword>
<name>A0A8X9AB19_SALSN</name>
<feature type="coiled-coil region" evidence="1">
    <location>
        <begin position="21"/>
        <end position="48"/>
    </location>
</feature>
<evidence type="ECO:0000256" key="2">
    <source>
        <dbReference type="SAM" id="MobiDB-lite"/>
    </source>
</evidence>
<accession>A0A8X9AB19</accession>
<proteinExistence type="predicted"/>
<feature type="region of interest" description="Disordered" evidence="2">
    <location>
        <begin position="62"/>
        <end position="93"/>
    </location>
</feature>
<gene>
    <name evidence="3" type="ORF">SASPL_101248</name>
</gene>
<organism evidence="3">
    <name type="scientific">Salvia splendens</name>
    <name type="common">Scarlet sage</name>
    <dbReference type="NCBI Taxonomy" id="180675"/>
    <lineage>
        <taxon>Eukaryota</taxon>
        <taxon>Viridiplantae</taxon>
        <taxon>Streptophyta</taxon>
        <taxon>Embryophyta</taxon>
        <taxon>Tracheophyta</taxon>
        <taxon>Spermatophyta</taxon>
        <taxon>Magnoliopsida</taxon>
        <taxon>eudicotyledons</taxon>
        <taxon>Gunneridae</taxon>
        <taxon>Pentapetalae</taxon>
        <taxon>asterids</taxon>
        <taxon>lamiids</taxon>
        <taxon>Lamiales</taxon>
        <taxon>Lamiaceae</taxon>
        <taxon>Nepetoideae</taxon>
        <taxon>Mentheae</taxon>
        <taxon>Salviinae</taxon>
        <taxon>Salvia</taxon>
        <taxon>Salvia subgen. Calosphace</taxon>
        <taxon>core Calosphace</taxon>
    </lineage>
</organism>
<dbReference type="PANTHER" id="PTHR33431:SF3">
    <property type="entry name" value="ENABLED-LIKE PROTEIN (DUF1635)"/>
    <property type="match status" value="1"/>
</dbReference>
<evidence type="ECO:0000256" key="1">
    <source>
        <dbReference type="SAM" id="Coils"/>
    </source>
</evidence>
<protein>
    <submittedName>
        <fullName evidence="3">Uncharacterized protein</fullName>
    </submittedName>
</protein>
<dbReference type="Proteomes" id="UP000298416">
    <property type="component" value="Unassembled WGS sequence"/>
</dbReference>
<sequence>MELQETRVRADQDLKSRDAQILRLKELLAAAIKERDEARENCKKILLEKILVHQSAPNSVISSIEDEPAKGIDGLSSSDCEESIASSPDRMPVELIKGPLPEKGKLLQAVVKAGPLLQTLLLAGPLPQWRHPPPVVDPYQIPPPPSPHWAGRKRGLPEVYNW</sequence>
<comment type="caution">
    <text evidence="3">The sequence shown here is derived from an EMBL/GenBank/DDBJ whole genome shotgun (WGS) entry which is preliminary data.</text>
</comment>